<dbReference type="EMBL" id="JABELV010000157">
    <property type="protein sequence ID" value="KAG7529144.1"/>
    <property type="molecule type" value="Genomic_DNA"/>
</dbReference>
<name>A0A8K0JHY3_9TREE</name>
<dbReference type="AlphaFoldDB" id="A0A8K0JHY3"/>
<keyword evidence="3" id="KW-1185">Reference proteome</keyword>
<evidence type="ECO:0000256" key="1">
    <source>
        <dbReference type="SAM" id="MobiDB-lite"/>
    </source>
</evidence>
<reference evidence="2" key="1">
    <citation type="submission" date="2020-04" db="EMBL/GenBank/DDBJ databases">
        <title>Analysis of mating type loci in Filobasidium floriforme.</title>
        <authorList>
            <person name="Nowrousian M."/>
        </authorList>
    </citation>
    <scope>NUCLEOTIDE SEQUENCE</scope>
    <source>
        <strain evidence="2">CBS 6242</strain>
    </source>
</reference>
<sequence length="203" mass="22757">MASLPEQPLQLSKPVSFDVTPLQRYLEFRFEMTGASLAGEFRTAGYPAEQIIQVRLFITGTIVLQHGQQSMDLAEIVVNAKDCFPDTTQDANGYKDLVKELLYNWKFLPYAAGHLNDRLCELRNRRNAEKSLDMDITPITYPPGSEVEHPETLLTPKEPTQSSDENSVHEGSDSGTMQTRSGSFISSFYKSLASAFKLSRKTN</sequence>
<protein>
    <submittedName>
        <fullName evidence="2">Uncharacterized protein</fullName>
    </submittedName>
</protein>
<evidence type="ECO:0000313" key="2">
    <source>
        <dbReference type="EMBL" id="KAG7529144.1"/>
    </source>
</evidence>
<comment type="caution">
    <text evidence="2">The sequence shown here is derived from an EMBL/GenBank/DDBJ whole genome shotgun (WGS) entry which is preliminary data.</text>
</comment>
<feature type="region of interest" description="Disordered" evidence="1">
    <location>
        <begin position="133"/>
        <end position="180"/>
    </location>
</feature>
<dbReference type="Proteomes" id="UP000812966">
    <property type="component" value="Unassembled WGS sequence"/>
</dbReference>
<gene>
    <name evidence="2" type="ORF">FFLO_05785</name>
</gene>
<evidence type="ECO:0000313" key="3">
    <source>
        <dbReference type="Proteomes" id="UP000812966"/>
    </source>
</evidence>
<organism evidence="2 3">
    <name type="scientific">Filobasidium floriforme</name>
    <dbReference type="NCBI Taxonomy" id="5210"/>
    <lineage>
        <taxon>Eukaryota</taxon>
        <taxon>Fungi</taxon>
        <taxon>Dikarya</taxon>
        <taxon>Basidiomycota</taxon>
        <taxon>Agaricomycotina</taxon>
        <taxon>Tremellomycetes</taxon>
        <taxon>Filobasidiales</taxon>
        <taxon>Filobasidiaceae</taxon>
        <taxon>Filobasidium</taxon>
    </lineage>
</organism>
<accession>A0A8K0JHY3</accession>
<proteinExistence type="predicted"/>